<name>A0ABS4DFM0_9CHLR</name>
<sequence>MTIQTTPEEQPSIPAWLAEVVLLVQYGTQHGLLAAIRDHVRLARGRAGTFDVIDFVAILLGSAVSAEATLEAFSDRLAPFAQPVLALFGRAQVPHRSSLSRFLAAIDPPCLEALRQQFQADLLQHGITDDAVGGFWDVQGTPLVVFDIDGTRQAARQRALAHDATLPVAQRRMDAVCAPGYPGRKRGEVVRTRTTVLQAHTQEWLGTFGNPGNGDDALELEAGCRAITAYCAARQIPPAHALIRLDGLYGTLGLLARIQPFQLGFLTRGRDDQVLDHPTVQARLQQPADATVPHLASQVQRELFDVGFIADWLPEQPGVVVTYRVLVTRRAAPADHAQITVGKLRDAHVDELSLTSRPAHSLPATTVLELSQHRGVFEQVLSDEDTEQDPNRWCSHTPCGQEFWQIRCQWVWNIRLRLGRITQPQPLRWTT</sequence>
<organism evidence="1 2">
    <name type="scientific">Candidatus Chloroploca mongolica</name>
    <dbReference type="NCBI Taxonomy" id="2528176"/>
    <lineage>
        <taxon>Bacteria</taxon>
        <taxon>Bacillati</taxon>
        <taxon>Chloroflexota</taxon>
        <taxon>Chloroflexia</taxon>
        <taxon>Chloroflexales</taxon>
        <taxon>Chloroflexineae</taxon>
        <taxon>Oscillochloridaceae</taxon>
        <taxon>Candidatus Chloroploca</taxon>
    </lineage>
</organism>
<comment type="caution">
    <text evidence="1">The sequence shown here is derived from an EMBL/GenBank/DDBJ whole genome shotgun (WGS) entry which is preliminary data.</text>
</comment>
<reference evidence="1 2" key="1">
    <citation type="submission" date="2021-03" db="EMBL/GenBank/DDBJ databases">
        <authorList>
            <person name="Grouzdev D.S."/>
        </authorList>
    </citation>
    <scope>NUCLEOTIDE SEQUENCE [LARGE SCALE GENOMIC DNA]</scope>
    <source>
        <strain evidence="1 2">M50-1</strain>
    </source>
</reference>
<evidence type="ECO:0000313" key="1">
    <source>
        <dbReference type="EMBL" id="MBP1468233.1"/>
    </source>
</evidence>
<protein>
    <recommendedName>
        <fullName evidence="3">Transposase DDE domain-containing protein</fullName>
    </recommendedName>
</protein>
<proteinExistence type="predicted"/>
<gene>
    <name evidence="1" type="ORF">EYB53_021155</name>
</gene>
<dbReference type="RefSeq" id="WP_209949627.1">
    <property type="nucleotide sequence ID" value="NZ_SIJK02000060.1"/>
</dbReference>
<evidence type="ECO:0008006" key="3">
    <source>
        <dbReference type="Google" id="ProtNLM"/>
    </source>
</evidence>
<dbReference type="Proteomes" id="UP001193081">
    <property type="component" value="Unassembled WGS sequence"/>
</dbReference>
<keyword evidence="2" id="KW-1185">Reference proteome</keyword>
<dbReference type="EMBL" id="SIJK02000060">
    <property type="protein sequence ID" value="MBP1468233.1"/>
    <property type="molecule type" value="Genomic_DNA"/>
</dbReference>
<accession>A0ABS4DFM0</accession>
<evidence type="ECO:0000313" key="2">
    <source>
        <dbReference type="Proteomes" id="UP001193081"/>
    </source>
</evidence>